<dbReference type="NCBIfam" id="NF047719">
    <property type="entry name" value="SCO6745_fam_HTH"/>
    <property type="match status" value="1"/>
</dbReference>
<proteinExistence type="predicted"/>
<dbReference type="Pfam" id="PF21863">
    <property type="entry name" value="HTH_67"/>
    <property type="match status" value="1"/>
</dbReference>
<evidence type="ECO:0000313" key="1">
    <source>
        <dbReference type="EMBL" id="SUZ85273.1"/>
    </source>
</evidence>
<accession>A0A381R6S9</accession>
<dbReference type="InterPro" id="IPR054058">
    <property type="entry name" value="HTH_67"/>
</dbReference>
<feature type="non-terminal residue" evidence="1">
    <location>
        <position position="1"/>
    </location>
</feature>
<dbReference type="AlphaFoldDB" id="A0A381R6S9"/>
<dbReference type="EMBL" id="UINC01001627">
    <property type="protein sequence ID" value="SUZ85273.1"/>
    <property type="molecule type" value="Genomic_DNA"/>
</dbReference>
<sequence length="291" mass="31824">VQTQIARAMFQVYEPIVLAAGGSNTPENQTICKQLGLGDHRMSYYATRSAPLGRVGAEVVSATFYHHSVEMVSPAIPLAWSIASPERIVAARFEAVDQALRRLLPQQIESAEIAEAVALVREAMLGCPIAGRPLFAAHAALQWPSEPHVALWHGLNLFREHRGDGHISAVMAARLTPNQAAPILAAATGEARNSRSARWPDDIWGQTVAGLQERGWLDDAGMLTDEGLEARTRIEDETDDLALGPWLQLGKERTHRLWTILNDLLQVILDQNGLPGLRTPIGLSWPAQWPG</sequence>
<organism evidence="1">
    <name type="scientific">marine metagenome</name>
    <dbReference type="NCBI Taxonomy" id="408172"/>
    <lineage>
        <taxon>unclassified sequences</taxon>
        <taxon>metagenomes</taxon>
        <taxon>ecological metagenomes</taxon>
    </lineage>
</organism>
<gene>
    <name evidence="1" type="ORF">METZ01_LOCUS38127</name>
</gene>
<protein>
    <submittedName>
        <fullName evidence="1">Uncharacterized protein</fullName>
    </submittedName>
</protein>
<name>A0A381R6S9_9ZZZZ</name>
<reference evidence="1" key="1">
    <citation type="submission" date="2018-05" db="EMBL/GenBank/DDBJ databases">
        <authorList>
            <person name="Lanie J.A."/>
            <person name="Ng W.-L."/>
            <person name="Kazmierczak K.M."/>
            <person name="Andrzejewski T.M."/>
            <person name="Davidsen T.M."/>
            <person name="Wayne K.J."/>
            <person name="Tettelin H."/>
            <person name="Glass J.I."/>
            <person name="Rusch D."/>
            <person name="Podicherti R."/>
            <person name="Tsui H.-C.T."/>
            <person name="Winkler M.E."/>
        </authorList>
    </citation>
    <scope>NUCLEOTIDE SEQUENCE</scope>
</reference>